<dbReference type="Proteomes" id="UP000053477">
    <property type="component" value="Unassembled WGS sequence"/>
</dbReference>
<evidence type="ECO:0000256" key="4">
    <source>
        <dbReference type="ARBA" id="ARBA00005985"/>
    </source>
</evidence>
<comment type="cofactor">
    <cofactor evidence="1">
        <name>Mg(2+)</name>
        <dbReference type="ChEBI" id="CHEBI:18420"/>
    </cofactor>
</comment>
<evidence type="ECO:0000256" key="8">
    <source>
        <dbReference type="ARBA" id="ARBA00023136"/>
    </source>
</evidence>
<dbReference type="PANTHER" id="PTHR11048:SF39">
    <property type="entry name" value="POLYPRENYL TRANSFERASE AUSN"/>
    <property type="match status" value="1"/>
</dbReference>
<feature type="transmembrane region" description="Helical" evidence="9">
    <location>
        <begin position="15"/>
        <end position="33"/>
    </location>
</feature>
<feature type="transmembrane region" description="Helical" evidence="9">
    <location>
        <begin position="244"/>
        <end position="262"/>
    </location>
</feature>
<evidence type="ECO:0000256" key="3">
    <source>
        <dbReference type="ARBA" id="ARBA00004721"/>
    </source>
</evidence>
<feature type="transmembrane region" description="Helical" evidence="9">
    <location>
        <begin position="216"/>
        <end position="232"/>
    </location>
</feature>
<dbReference type="Pfam" id="PF01040">
    <property type="entry name" value="UbiA"/>
    <property type="match status" value="1"/>
</dbReference>
<keyword evidence="5 10" id="KW-0808">Transferase</keyword>
<dbReference type="PANTHER" id="PTHR11048">
    <property type="entry name" value="PRENYLTRANSFERASES"/>
    <property type="match status" value="1"/>
</dbReference>
<reference evidence="10 11" key="1">
    <citation type="submission" date="2015-04" db="EMBL/GenBank/DDBJ databases">
        <title>Complete genome sequence of Schizopora paradoxa KUC8140, a cosmopolitan wood degrader in East Asia.</title>
        <authorList>
            <consortium name="DOE Joint Genome Institute"/>
            <person name="Min B."/>
            <person name="Park H."/>
            <person name="Jang Y."/>
            <person name="Kim J.-J."/>
            <person name="Kim K.H."/>
            <person name="Pangilinan J."/>
            <person name="Lipzen A."/>
            <person name="Riley R."/>
            <person name="Grigoriev I.V."/>
            <person name="Spatafora J.W."/>
            <person name="Choi I.-G."/>
        </authorList>
    </citation>
    <scope>NUCLEOTIDE SEQUENCE [LARGE SCALE GENOMIC DNA]</scope>
    <source>
        <strain evidence="10 11">KUC8140</strain>
    </source>
</reference>
<comment type="pathway">
    <text evidence="3">Secondary metabolite biosynthesis; terpenoid biosynthesis.</text>
</comment>
<feature type="transmembrane region" description="Helical" evidence="9">
    <location>
        <begin position="88"/>
        <end position="109"/>
    </location>
</feature>
<keyword evidence="7 9" id="KW-1133">Transmembrane helix</keyword>
<protein>
    <submittedName>
        <fullName evidence="10">UbiA prenyltransferase</fullName>
    </submittedName>
</protein>
<feature type="transmembrane region" description="Helical" evidence="9">
    <location>
        <begin position="45"/>
        <end position="67"/>
    </location>
</feature>
<gene>
    <name evidence="10" type="ORF">SCHPADRAFT_375461</name>
</gene>
<feature type="transmembrane region" description="Helical" evidence="9">
    <location>
        <begin position="115"/>
        <end position="133"/>
    </location>
</feature>
<dbReference type="CDD" id="cd13959">
    <property type="entry name" value="PT_UbiA_COQ2"/>
    <property type="match status" value="1"/>
</dbReference>
<name>A0A0H2RUS0_9AGAM</name>
<evidence type="ECO:0000313" key="10">
    <source>
        <dbReference type="EMBL" id="KLO13193.1"/>
    </source>
</evidence>
<dbReference type="GO" id="GO:0006744">
    <property type="term" value="P:ubiquinone biosynthetic process"/>
    <property type="evidence" value="ECO:0007669"/>
    <property type="project" value="TreeGrafter"/>
</dbReference>
<accession>A0A0H2RUS0</accession>
<feature type="transmembrane region" description="Helical" evidence="9">
    <location>
        <begin position="142"/>
        <end position="167"/>
    </location>
</feature>
<dbReference type="FunFam" id="1.20.120.1780:FF:000001">
    <property type="entry name" value="4-hydroxybenzoate octaprenyltransferase"/>
    <property type="match status" value="1"/>
</dbReference>
<evidence type="ECO:0000256" key="1">
    <source>
        <dbReference type="ARBA" id="ARBA00001946"/>
    </source>
</evidence>
<dbReference type="InterPro" id="IPR044878">
    <property type="entry name" value="UbiA_sf"/>
</dbReference>
<proteinExistence type="inferred from homology"/>
<organism evidence="10 11">
    <name type="scientific">Schizopora paradoxa</name>
    <dbReference type="NCBI Taxonomy" id="27342"/>
    <lineage>
        <taxon>Eukaryota</taxon>
        <taxon>Fungi</taxon>
        <taxon>Dikarya</taxon>
        <taxon>Basidiomycota</taxon>
        <taxon>Agaricomycotina</taxon>
        <taxon>Agaricomycetes</taxon>
        <taxon>Hymenochaetales</taxon>
        <taxon>Schizoporaceae</taxon>
        <taxon>Schizopora</taxon>
    </lineage>
</organism>
<evidence type="ECO:0000256" key="7">
    <source>
        <dbReference type="ARBA" id="ARBA00022989"/>
    </source>
</evidence>
<comment type="subcellular location">
    <subcellularLocation>
        <location evidence="2">Membrane</location>
        <topology evidence="2">Multi-pass membrane protein</topology>
    </subcellularLocation>
</comment>
<evidence type="ECO:0000256" key="2">
    <source>
        <dbReference type="ARBA" id="ARBA00004141"/>
    </source>
</evidence>
<comment type="similarity">
    <text evidence="4">Belongs to the UbiA prenyltransferase family.</text>
</comment>
<dbReference type="InterPro" id="IPR000537">
    <property type="entry name" value="UbiA_prenyltransferase"/>
</dbReference>
<dbReference type="Gene3D" id="1.10.357.140">
    <property type="entry name" value="UbiA prenyltransferase"/>
    <property type="match status" value="1"/>
</dbReference>
<keyword evidence="11" id="KW-1185">Reference proteome</keyword>
<feature type="transmembrane region" description="Helical" evidence="9">
    <location>
        <begin position="274"/>
        <end position="295"/>
    </location>
</feature>
<keyword evidence="6 9" id="KW-0812">Transmembrane</keyword>
<evidence type="ECO:0000256" key="9">
    <source>
        <dbReference type="SAM" id="Phobius"/>
    </source>
</evidence>
<dbReference type="OrthoDB" id="18170at2759"/>
<dbReference type="EMBL" id="KQ085963">
    <property type="protein sequence ID" value="KLO13193.1"/>
    <property type="molecule type" value="Genomic_DNA"/>
</dbReference>
<dbReference type="GO" id="GO:0005743">
    <property type="term" value="C:mitochondrial inner membrane"/>
    <property type="evidence" value="ECO:0007669"/>
    <property type="project" value="TreeGrafter"/>
</dbReference>
<dbReference type="STRING" id="27342.A0A0H2RUS0"/>
<evidence type="ECO:0000256" key="6">
    <source>
        <dbReference type="ARBA" id="ARBA00022692"/>
    </source>
</evidence>
<evidence type="ECO:0000313" key="11">
    <source>
        <dbReference type="Proteomes" id="UP000053477"/>
    </source>
</evidence>
<evidence type="ECO:0000256" key="5">
    <source>
        <dbReference type="ARBA" id="ARBA00022679"/>
    </source>
</evidence>
<dbReference type="Gene3D" id="1.20.120.1780">
    <property type="entry name" value="UbiA prenyltransferase"/>
    <property type="match status" value="1"/>
</dbReference>
<keyword evidence="8 9" id="KW-0472">Membrane</keyword>
<sequence length="301" mass="33792">MLGHYAELIRIRKPAGFLLFLWPSLWGLTMSAYRYHLPVTAYLTLLLKTAIAAFIIRSCGCIINDILDREVDVSSESTNKGPIASGDISVFAATLFLLAQFAVGITMFSTFRSDAYHLMVMHMIPVLCFYPMLKRSTRWPQAWLGLTINLGFVWAWLSIADISIILLDDTLYTNIYMMGALWCWTMLYDTIYGCQNEDDDLSVAVGSNATVFGDEVIPTTICFAVVMVGLLYASGVSNSHGNPYFVICVGGTSAFFLWKFATLDVNSEHSCWSFFIHNALYLGFVVYAGILVDYIRVIVRW</sequence>
<dbReference type="InParanoid" id="A0A0H2RUS0"/>
<dbReference type="InterPro" id="IPR039653">
    <property type="entry name" value="Prenyltransferase"/>
</dbReference>
<dbReference type="GO" id="GO:0008412">
    <property type="term" value="F:4-hydroxybenzoate polyprenyltransferase activity"/>
    <property type="evidence" value="ECO:0007669"/>
    <property type="project" value="TreeGrafter"/>
</dbReference>
<dbReference type="AlphaFoldDB" id="A0A0H2RUS0"/>